<name>A0A0D0KKD9_9PSED</name>
<dbReference type="Pfam" id="PF01656">
    <property type="entry name" value="CbiA"/>
    <property type="match status" value="1"/>
</dbReference>
<dbReference type="OrthoDB" id="69313at2"/>
<dbReference type="NCBIfam" id="NF041546">
    <property type="entry name" value="ParA_partition"/>
    <property type="match status" value="1"/>
</dbReference>
<reference evidence="2 3" key="1">
    <citation type="submission" date="2014-12" db="EMBL/GenBank/DDBJ databases">
        <title>16Stimator: statistical estimation of ribosomal gene copy numbers from draft genome assemblies.</title>
        <authorList>
            <person name="Perisin M.A."/>
            <person name="Vetter M."/>
            <person name="Gilbert J.A."/>
            <person name="Bergelson J."/>
        </authorList>
    </citation>
    <scope>NUCLEOTIDE SEQUENCE [LARGE SCALE GENOMIC DNA]</scope>
    <source>
        <strain evidence="2 3">MEJ086</strain>
    </source>
</reference>
<evidence type="ECO:0000313" key="3">
    <source>
        <dbReference type="Proteomes" id="UP000032068"/>
    </source>
</evidence>
<feature type="domain" description="CobQ/CobB/MinD/ParA nucleotide binding" evidence="1">
    <location>
        <begin position="4"/>
        <end position="186"/>
    </location>
</feature>
<dbReference type="Gene3D" id="3.40.50.300">
    <property type="entry name" value="P-loop containing nucleotide triphosphate hydrolases"/>
    <property type="match status" value="1"/>
</dbReference>
<dbReference type="PANTHER" id="PTHR13696:SF96">
    <property type="entry name" value="COBQ_COBB_MIND_PARA NUCLEOTIDE BINDING DOMAIN-CONTAINING PROTEIN"/>
    <property type="match status" value="1"/>
</dbReference>
<accession>A0A0D0KKD9</accession>
<organism evidence="2 3">
    <name type="scientific">Pseudomonas fulva</name>
    <dbReference type="NCBI Taxonomy" id="47880"/>
    <lineage>
        <taxon>Bacteria</taxon>
        <taxon>Pseudomonadati</taxon>
        <taxon>Pseudomonadota</taxon>
        <taxon>Gammaproteobacteria</taxon>
        <taxon>Pseudomonadales</taxon>
        <taxon>Pseudomonadaceae</taxon>
        <taxon>Pseudomonas</taxon>
    </lineage>
</organism>
<dbReference type="AlphaFoldDB" id="A0A0D0KKD9"/>
<dbReference type="EMBL" id="JXQW01000031">
    <property type="protein sequence ID" value="KIP99928.1"/>
    <property type="molecule type" value="Genomic_DNA"/>
</dbReference>
<gene>
    <name evidence="2" type="ORF">RU08_13025</name>
</gene>
<evidence type="ECO:0000313" key="2">
    <source>
        <dbReference type="EMBL" id="KIP99928.1"/>
    </source>
</evidence>
<dbReference type="InterPro" id="IPR048089">
    <property type="entry name" value="McdA"/>
</dbReference>
<evidence type="ECO:0000259" key="1">
    <source>
        <dbReference type="Pfam" id="PF01656"/>
    </source>
</evidence>
<protein>
    <submittedName>
        <fullName evidence="2">ATPase</fullName>
    </submittedName>
</protein>
<dbReference type="PIRSF" id="PIRSF009320">
    <property type="entry name" value="Nuc_binding_HP_1000"/>
    <property type="match status" value="1"/>
</dbReference>
<dbReference type="Proteomes" id="UP000032068">
    <property type="component" value="Unassembled WGS sequence"/>
</dbReference>
<proteinExistence type="predicted"/>
<sequence>MILALLNQKGGVGKTTLATHVAGELALRGYHVLLLDADPQGSSLDWTQRRSQQGYPRLFSTVGLARETLHQEVPELAKRADHVIIDGPPRIAALARSALLAADRVLIPVQPSPYDLWASAEMLNLIREAQVFRPALHAAFVINRRVSTTIIGREARSALAEQSLPAMQAEIRQRIAFAESVAAGRLVRELSADSIAAREISALVDELLRSPS</sequence>
<dbReference type="InterPro" id="IPR050678">
    <property type="entry name" value="DNA_Partitioning_ATPase"/>
</dbReference>
<comment type="caution">
    <text evidence="2">The sequence shown here is derived from an EMBL/GenBank/DDBJ whole genome shotgun (WGS) entry which is preliminary data.</text>
</comment>
<dbReference type="InterPro" id="IPR002586">
    <property type="entry name" value="CobQ/CobB/MinD/ParA_Nub-bd_dom"/>
</dbReference>
<dbReference type="SUPFAM" id="SSF52540">
    <property type="entry name" value="P-loop containing nucleoside triphosphate hydrolases"/>
    <property type="match status" value="1"/>
</dbReference>
<dbReference type="CDD" id="cd02042">
    <property type="entry name" value="ParAB_family"/>
    <property type="match status" value="1"/>
</dbReference>
<dbReference type="RefSeq" id="WP_042554254.1">
    <property type="nucleotide sequence ID" value="NZ_JXQW01000031.1"/>
</dbReference>
<dbReference type="InterPro" id="IPR027417">
    <property type="entry name" value="P-loop_NTPase"/>
</dbReference>
<dbReference type="PANTHER" id="PTHR13696">
    <property type="entry name" value="P-LOOP CONTAINING NUCLEOSIDE TRIPHOSPHATE HYDROLASE"/>
    <property type="match status" value="1"/>
</dbReference>